<keyword evidence="1" id="KW-0812">Transmembrane</keyword>
<evidence type="ECO:0000313" key="3">
    <source>
        <dbReference type="Proteomes" id="UP000828390"/>
    </source>
</evidence>
<reference evidence="2" key="1">
    <citation type="journal article" date="2019" name="bioRxiv">
        <title>The Genome of the Zebra Mussel, Dreissena polymorpha: A Resource for Invasive Species Research.</title>
        <authorList>
            <person name="McCartney M.A."/>
            <person name="Auch B."/>
            <person name="Kono T."/>
            <person name="Mallez S."/>
            <person name="Zhang Y."/>
            <person name="Obille A."/>
            <person name="Becker A."/>
            <person name="Abrahante J.E."/>
            <person name="Garbe J."/>
            <person name="Badalamenti J.P."/>
            <person name="Herman A."/>
            <person name="Mangelson H."/>
            <person name="Liachko I."/>
            <person name="Sullivan S."/>
            <person name="Sone E.D."/>
            <person name="Koren S."/>
            <person name="Silverstein K.A.T."/>
            <person name="Beckman K.B."/>
            <person name="Gohl D.M."/>
        </authorList>
    </citation>
    <scope>NUCLEOTIDE SEQUENCE</scope>
    <source>
        <strain evidence="2">Duluth1</strain>
        <tissue evidence="2">Whole animal</tissue>
    </source>
</reference>
<reference evidence="2" key="2">
    <citation type="submission" date="2020-11" db="EMBL/GenBank/DDBJ databases">
        <authorList>
            <person name="McCartney M.A."/>
            <person name="Auch B."/>
            <person name="Kono T."/>
            <person name="Mallez S."/>
            <person name="Becker A."/>
            <person name="Gohl D.M."/>
            <person name="Silverstein K.A.T."/>
            <person name="Koren S."/>
            <person name="Bechman K.B."/>
            <person name="Herman A."/>
            <person name="Abrahante J.E."/>
            <person name="Garbe J."/>
        </authorList>
    </citation>
    <scope>NUCLEOTIDE SEQUENCE</scope>
    <source>
        <strain evidence="2">Duluth1</strain>
        <tissue evidence="2">Whole animal</tissue>
    </source>
</reference>
<dbReference type="AlphaFoldDB" id="A0A9D4NGI2"/>
<accession>A0A9D4NGI2</accession>
<evidence type="ECO:0000313" key="2">
    <source>
        <dbReference type="EMBL" id="KAH3893304.1"/>
    </source>
</evidence>
<dbReference type="Proteomes" id="UP000828390">
    <property type="component" value="Unassembled WGS sequence"/>
</dbReference>
<gene>
    <name evidence="2" type="ORF">DPMN_017450</name>
</gene>
<keyword evidence="1" id="KW-1133">Transmembrane helix</keyword>
<evidence type="ECO:0000256" key="1">
    <source>
        <dbReference type="SAM" id="Phobius"/>
    </source>
</evidence>
<name>A0A9D4NGI2_DREPO</name>
<dbReference type="EMBL" id="JAIWYP010000001">
    <property type="protein sequence ID" value="KAH3893304.1"/>
    <property type="molecule type" value="Genomic_DNA"/>
</dbReference>
<proteinExistence type="predicted"/>
<comment type="caution">
    <text evidence="2">The sequence shown here is derived from an EMBL/GenBank/DDBJ whole genome shotgun (WGS) entry which is preliminary data.</text>
</comment>
<keyword evidence="3" id="KW-1185">Reference proteome</keyword>
<organism evidence="2 3">
    <name type="scientific">Dreissena polymorpha</name>
    <name type="common">Zebra mussel</name>
    <name type="synonym">Mytilus polymorpha</name>
    <dbReference type="NCBI Taxonomy" id="45954"/>
    <lineage>
        <taxon>Eukaryota</taxon>
        <taxon>Metazoa</taxon>
        <taxon>Spiralia</taxon>
        <taxon>Lophotrochozoa</taxon>
        <taxon>Mollusca</taxon>
        <taxon>Bivalvia</taxon>
        <taxon>Autobranchia</taxon>
        <taxon>Heteroconchia</taxon>
        <taxon>Euheterodonta</taxon>
        <taxon>Imparidentia</taxon>
        <taxon>Neoheterodontei</taxon>
        <taxon>Myida</taxon>
        <taxon>Dreissenoidea</taxon>
        <taxon>Dreissenidae</taxon>
        <taxon>Dreissena</taxon>
    </lineage>
</organism>
<sequence>MRKQGLGEMNVNCWRFADLCVSSNLATRGSVFQHRRIHKATKKVVYLKWINNDSIVFYVLMASFFQA</sequence>
<keyword evidence="1" id="KW-0472">Membrane</keyword>
<feature type="transmembrane region" description="Helical" evidence="1">
    <location>
        <begin position="45"/>
        <end position="65"/>
    </location>
</feature>
<protein>
    <submittedName>
        <fullName evidence="2">Uncharacterized protein</fullName>
    </submittedName>
</protein>